<reference evidence="2" key="1">
    <citation type="journal article" date="2023" name="Hortic. Res.">
        <title>A chromosome-level phased genome enabling allele-level studies in sweet orange: a case study on citrus Huanglongbing tolerance.</title>
        <authorList>
            <person name="Wu B."/>
            <person name="Yu Q."/>
            <person name="Deng Z."/>
            <person name="Duan Y."/>
            <person name="Luo F."/>
            <person name="Gmitter F. Jr."/>
        </authorList>
    </citation>
    <scope>NUCLEOTIDE SEQUENCE [LARGE SCALE GENOMIC DNA]</scope>
    <source>
        <strain evidence="2">cv. Valencia</strain>
    </source>
</reference>
<protein>
    <submittedName>
        <fullName evidence="1">PH domain-containing protein</fullName>
    </submittedName>
</protein>
<dbReference type="EMBL" id="CM039172">
    <property type="protein sequence ID" value="KAH9776852.1"/>
    <property type="molecule type" value="Genomic_DNA"/>
</dbReference>
<evidence type="ECO:0000313" key="2">
    <source>
        <dbReference type="Proteomes" id="UP000829398"/>
    </source>
</evidence>
<gene>
    <name evidence="1" type="ORF">KPL71_006836</name>
</gene>
<name>A0ACB8LTH3_CITSI</name>
<accession>A0ACB8LTH3</accession>
<proteinExistence type="predicted"/>
<comment type="caution">
    <text evidence="1">The sequence shown here is derived from an EMBL/GenBank/DDBJ whole genome shotgun (WGS) entry which is preliminary data.</text>
</comment>
<dbReference type="Proteomes" id="UP000829398">
    <property type="component" value="Chromosome 3"/>
</dbReference>
<organism evidence="1 2">
    <name type="scientific">Citrus sinensis</name>
    <name type="common">Sweet orange</name>
    <name type="synonym">Citrus aurantium var. sinensis</name>
    <dbReference type="NCBI Taxonomy" id="2711"/>
    <lineage>
        <taxon>Eukaryota</taxon>
        <taxon>Viridiplantae</taxon>
        <taxon>Streptophyta</taxon>
        <taxon>Embryophyta</taxon>
        <taxon>Tracheophyta</taxon>
        <taxon>Spermatophyta</taxon>
        <taxon>Magnoliopsida</taxon>
        <taxon>eudicotyledons</taxon>
        <taxon>Gunneridae</taxon>
        <taxon>Pentapetalae</taxon>
        <taxon>rosids</taxon>
        <taxon>malvids</taxon>
        <taxon>Sapindales</taxon>
        <taxon>Rutaceae</taxon>
        <taxon>Aurantioideae</taxon>
        <taxon>Citrus</taxon>
    </lineage>
</organism>
<keyword evidence="2" id="KW-1185">Reference proteome</keyword>
<sequence length="4494" mass="503678">MTSAPDSVCVCVSNPRRLVGNPLLVLVGGLRRRTSGRASDLEAGCDVAVVNQEQRKVGFWLAIAGKLDVETDEGVMMVGDGIGDVELTNMQLKPEALNALKLPVRVKAGFLGSVKLKVPWSRLGQDPVLVHLDRIFLLAEPETQVEGCSEDAVQEAKKSRVREMEMRMLERAQQLKSEVNKSWLGSLINTIIGNLKLSVSNIHIRYEDLESNLGHPFAAGVTLEKLSAVTVDDSGKETFVTGGSLDRIQKSVELDRLALYLDSDIIPWNLDKPWEDLLPSEWVQFTRNGPFVLQVFRFGTKDGKPADHLVKSHSYILQPVTGNAKYTKLRPNDSVDSAQPLQKAAVNLDDVTLCLSKNGYRDILKLADNFAAFNQRLKYAHYRPPVSVKSDPRSWWKYAFKAVSDQMKKASGKLSWEQVLRYARLRKRYISLYAKLLKSDISRAVVDDNEELEELDRGLDIELILQWSINISILILYNMGIAGLERADIAEGMLAHKFVEQTLESESHLKKQKTKQSWWSFGWNNQSFKDESEPFKFSEEDWEQLNKIIGYKESDDEQSLIINEKLDVLHTALEIHVRHNASKLVDGSLECLAELSCEGLDCSIKLYPETKVFDVKLGSYRLSSPNGLLAESAVAFESLVGVFCYKPFDVKVDWSMVAKASPCYMTYLKDSIDEIVKFFESNTVVSQTIALETAAAVQMTIDGVKRTAQEQVNRALKDHARFLLDLDIAAPKITIPTEFRPDDTHSTNLMLDLGNLVIRSQDDYERESSKELDMYLQFDLVLSDISAFLVDGDYHWSENSNKSSASTHKSGASFLPVVDKCGVILKLQQIRLQNPSYPSTRLAVRLPSLGFHFSPARYHRLMQILKIFQEDSEKSDLIHPWDNADFEGWLSLLTWKGVGNREAVWQRRYFCLVGPFLYVLESPGAKSYKQYLSLRGKQIYQVPSEAVGGVEYVLAVCDAARSISKVVEDVNALILRCDSDDSRKTWKSRLQGAKYSASGTAPITGLSETSSDSEDSERETNKNPDAFEILKIERVFITGALDELKIFFNYSHQHDHSFMKILLAEEMRLFEFRAIGGQVQLSVRSNDMFIGTVLKSLEIEDLVGIHGVSRPCYLARSFIHSSDAHLSSDEPAIRSVDSNDLTLSEGEKFYEAPEDLVDSADHAMQSPQTVSKNLSSQIWLPSENLSLKTPSFGRLAGLVPDDTVENRMEDAEVTETLDSFVKAQIVFYDQNSPLYHKIDKRVTVTLATLSFFCRRPTILAIMEFVNSINNEGDSCESFSDTSSAAIENFSGGVVDDQHLMAIEEPPVKGLLGKGKSRVIFNLTLNMAHAQIVLMNEDGTKLATLSQDNLLTDIKVFPSSFSIKAALGNLRVSDDSLPDSHMYFWICDMRNPGGTSFVELVFTSFNVEDEDYEGYEYCLFGQLSEVRVVYLNRFVQEVVSYFMGLVPNSSKGVVKLKDQVTDSEKWFMTSEIEGSPAVKLDLSLTKPIILMPRRTDSPDYLKLDVVHITVQNTFEWLSGSKNELNAVHLEILTILVEDINLNVGTGSELGESIIQEVKGVSVVLRRSLRDLFHQIPSTEAAIKIEELKASLSNQEYQIISECAVSNLSETPRTMPPLNNFATSSEDVIESVIPQAPAGIESRTLDRELWITVEVSVAINLVELCLHAGVTGDASLASVKVSGVWLLYKSNSLGEGFLSATLKDFSVIDNREGTEEEFRLAIGKPENIGYGPLKLLFDDEQWIDANVKKENDFKLVTTMLILDAKFRQNSSFISVSLQRPQLLVALDFLLAVVEFFVPSVGSLLSSDEDKSPMPVVGAIILDQSIYSQPSSEFSLSPERPLIADDERFDNFVYDGKGGVLYLKDRQGFNLSQPSTEAIIHIGIGKKLQFKNVVIKNGLFLDSCILLGANSSYSASKEDGVYLEGGDEDPLQNRASENVNGLPSQNSAVDRSVELIIEFQAIGPELTFYNASKDARELPMLSNNLLHAQLDVFSRLVMRGDTLEMTANVLGLAMESNGIRILEPFDTSLTYSNASGKTNIHISVSDIFMNFSFSILRLFLAVEEDILTFLRTTSKKMTFVCSQFDKVGTIRNSLSDQVYAFWKPHAPPGFAVLGDYLTPLDKPPTKGVLAVNTNFARVKRPVSFKLIWSPSVGVISDEGISNYDSRPNSVLSEGNHCCSVWFPEAPKGYVAMGCVVSPGRTPPSLSSVFCISASLVSPCSLRDCITISPTDMCPSSLVFWRVDNSVGTFLPVDPLTFSISGRAYELRQMIFGFPEVSSKASAHSSGRASTSHVHSAQMQESGVVNSGRHFEAVASFQLIWWNRGSISKKKLSVWRPIVPEGMVYFGDIAVKGYEPPNTCIVLHDTGDDELFKIPLDFQVVGQIKKQRGLENISFWLPKAPPGFVSLGCIACKGTPKQYDFTRLRCIRSDMVTGDQFLEESVWDTYDAKLRVEPFSIWIVGNELGTFIVRSGSKRPPRRFALKLADLNVPSSSDDTVIDAEIKTFSAALFDDYGGLKVCSKKENVYGFLLLKSFMISHVMVPLFNISLSGIGFELHGRTDYQNSTVSFSLAARSYNDKHESWEPLVEPVDGFLRYQYDPNAPGAASQLRLTSTGDLNLNVSVSNANMMIQAYASWNNFNHVHKYDSTREAFSPTYGGQSIIDIHHKRNYYIIPQNKLGQDIFIRATEIRGYSNVTRMPSGDMKPVKVPVSKNMLDAHLKGKTCRKARRMVTLIVFDAQFPSVGGLTHQYTVAIRLSPNQTLSGDSSLHQQSSRTRGSISSYSSSSKLEVVNWSEAFFFKVDSQDFYTIEVIVTDMGKGEPVGFFSAPLNEMAVDVEDYVYQDDYLNNLTWIELCSTESMNASQVDKSKSPCGRVRCAVLLSPKSEVEDKDETAIGGRKSGFIQISPSTVGPWTTVRLNYAAPAACWRLGNDVVASEVVVKDGNRYVNIRSLVSVLNNTGFVLDLCLVSKASREQMRTQQLNGSREHGSSQRVDDNIQIDEFFETEKYDPEIGWVGFQSIQDHSEGRSSHQGISGFELTSGWEWMGDWYLDTSSVNTADGWVYAPDIESLKWPESFDPLKCVNYARQRRWIRKRKQISDSVTQEIPVGLLNPGDTLPLPLSGLTQSGLFVLQLRPSNLDGPDQFSWSSVVDRSGHLEDSSRREVSSEICVSSLMESEELLYCNQISGTSSSGCQKLWFCVSIQATEIAKDIHSDPIQDWIIIVKAPLSITSYLPLAAEYSILEMQASGHFVACCRGVLTPAKAVKVHNADLRNPIFLSLLPQRGWLPIHEAVCISHPQGVPSKTMSLRSSISGRIVQLILEQNYDKEHQPLAKVIRVYAPYWFEIARCPPLTIRLLDSGKKHTRKISFPFQSRNFTEVVFEDITEEEIYEGHTIASALNFNLLGLSVSISQAGNDHFGPIKDLSPLGDMDGSLDLCAHDADEKCMRLFISTKPCPYQSVPTKIICIRPFMTFTNRLGQDIFIRLNDEDEPKVLRASDSRVSFVCYEAAGAHKLQVRQEDTKWSYPVQILKEDTFSLVLRSHDGTRRFFRTEVRGYEEGSRFIVVFRLGSTNGLIRIENRTFGRKISIRQSGFGEDAWIQLEPLSTSAFSWEDPYGQKSIDAKIDSCGTIGVWRLELERTGLYSAEHELGLQFHVLEMGSIKVARFTEVSISSSHEEIRLLTPGNWGTSRMQRETQHNSSPIELIVELGVVGLSVVDHRPKELSYLYLERVFVSYSTGYDGGATSRFKLILGHLQIDNQLPLTLMPVLLAPEQATDMHHPVFKMTITVRNENTEGIQVTDKVWRLDIHEPIIWAFVDFYRNLQLNRVPESTSVTQVDPEIHLVLIDVSEVRLKLSLETAPSQRPHGVLGVWSPILSAVGNAFKIQVHLRRVMHRDRFMRKSSIIPAIGNRIWRDLIHNPLHLLFSVDVLGMTSSTLASLSKGFAELSTDGQFMQLRSKQVSSRRITGVGDGIIQGTEALAQGVAFGVSGVVRKPMESARQNGLLGLAHGLGRAFLGFFVQPMSGALDFFSLTVDGIGASCSKCLEMLNNKTISQRIRNPRATRADSILREYCEKEAVGQMVLYLAEASRDFGCTEIFKEPSKFAWSDYYEEHFVVPYQRIVLVTNKRVMLLQCPAPDKMDKKPCKIMWDVPWEELMTMELAKAGSRQPSHLILHLKNFRRSENFVRVIKCSVEEMEESEPQAVRICSVVRKMWKAYQSNMKSLILKVPSSQRHVYFAWSEADGRELCMPNKAFFKSREFSSFSSTSDERRFVKHAINFRKIWTSEQESKGRCTLCRKQIDVEVPLCCSVKHKYVCFAFVNRFHRILEYVVFGDQFVLTVPEEHFFPLFRYISIGDIAHVGSHPPNVAAVYHNIDGQFALPVGYDLVWRNCADDYTSPVSIWHPRAPEGFVSPGCVAVAGFEEPEPNLVYSVAESHVEETVFEDQQIWSAPDSYPWACHIYQVRSEALHFAALRQTKDESDWKPMRVHDDPQPSSQSEEAK</sequence>
<evidence type="ECO:0000313" key="1">
    <source>
        <dbReference type="EMBL" id="KAH9776852.1"/>
    </source>
</evidence>